<sequence>MSENIAEKKDFNGSPEEIERQIETTRSEMGQTVDQLVDRLHPANQVREAQAKAQDFAQRAKATFTDALDGDAASQKKLGVVAGVVAGVLLLARLRHRQR</sequence>
<name>A0A2X2YNI5_9ACTO</name>
<dbReference type="GeneID" id="55565054"/>
<evidence type="ECO:0000313" key="1">
    <source>
        <dbReference type="EMBL" id="SQB65604.1"/>
    </source>
</evidence>
<proteinExistence type="predicted"/>
<dbReference type="RefSeq" id="WP_013189024.1">
    <property type="nucleotide sequence ID" value="NZ_CP068112.1"/>
</dbReference>
<dbReference type="Proteomes" id="UP000250245">
    <property type="component" value="Unassembled WGS sequence"/>
</dbReference>
<dbReference type="InterPro" id="IPR022062">
    <property type="entry name" value="DUF3618"/>
</dbReference>
<dbReference type="AlphaFoldDB" id="A0A2X2YNI5"/>
<evidence type="ECO:0000313" key="2">
    <source>
        <dbReference type="Proteomes" id="UP000250245"/>
    </source>
</evidence>
<protein>
    <submittedName>
        <fullName evidence="1">Protein of uncharacterized function (DUF3618)</fullName>
    </submittedName>
</protein>
<reference evidence="1 2" key="1">
    <citation type="submission" date="2018-06" db="EMBL/GenBank/DDBJ databases">
        <authorList>
            <consortium name="Pathogen Informatics"/>
            <person name="Doyle S."/>
        </authorList>
    </citation>
    <scope>NUCLEOTIDE SEQUENCE [LARGE SCALE GENOMIC DNA]</scope>
    <source>
        <strain evidence="1 2">NCTC11820</strain>
    </source>
</reference>
<gene>
    <name evidence="1" type="ORF">NCTC11820_01674</name>
</gene>
<dbReference type="Pfam" id="PF12277">
    <property type="entry name" value="DUF3618"/>
    <property type="match status" value="1"/>
</dbReference>
<organism evidence="1 2">
    <name type="scientific">Mobiluncus curtisii</name>
    <dbReference type="NCBI Taxonomy" id="2051"/>
    <lineage>
        <taxon>Bacteria</taxon>
        <taxon>Bacillati</taxon>
        <taxon>Actinomycetota</taxon>
        <taxon>Actinomycetes</taxon>
        <taxon>Actinomycetales</taxon>
        <taxon>Actinomycetaceae</taxon>
        <taxon>Mobiluncus</taxon>
    </lineage>
</organism>
<accession>A0A2X2YNI5</accession>
<dbReference type="EMBL" id="UASJ01000001">
    <property type="protein sequence ID" value="SQB65604.1"/>
    <property type="molecule type" value="Genomic_DNA"/>
</dbReference>